<feature type="transmembrane region" description="Helical" evidence="1">
    <location>
        <begin position="57"/>
        <end position="78"/>
    </location>
</feature>
<dbReference type="Proteomes" id="UP001165079">
    <property type="component" value="Unassembled WGS sequence"/>
</dbReference>
<name>A0A9W6SSG1_9ACTN</name>
<sequence length="79" mass="7972">MTILVNWTVLLAYLPGGFILLGEAAGIAGTPLATVVFLALWLAGAVAGTILTRRGDYPSAVLAGMGGPMFGLALAEAIL</sequence>
<organism evidence="2 3">
    <name type="scientific">Actinorhabdospora filicis</name>
    <dbReference type="NCBI Taxonomy" id="1785913"/>
    <lineage>
        <taxon>Bacteria</taxon>
        <taxon>Bacillati</taxon>
        <taxon>Actinomycetota</taxon>
        <taxon>Actinomycetes</taxon>
        <taxon>Micromonosporales</taxon>
        <taxon>Micromonosporaceae</taxon>
        <taxon>Actinorhabdospora</taxon>
    </lineage>
</organism>
<dbReference type="AlphaFoldDB" id="A0A9W6SSG1"/>
<accession>A0A9W6SSG1</accession>
<comment type="caution">
    <text evidence="2">The sequence shown here is derived from an EMBL/GenBank/DDBJ whole genome shotgun (WGS) entry which is preliminary data.</text>
</comment>
<keyword evidence="1" id="KW-0812">Transmembrane</keyword>
<gene>
    <name evidence="2" type="ORF">Afil01_59360</name>
</gene>
<keyword evidence="1" id="KW-0472">Membrane</keyword>
<evidence type="ECO:0000313" key="2">
    <source>
        <dbReference type="EMBL" id="GLZ81129.1"/>
    </source>
</evidence>
<feature type="transmembrane region" description="Helical" evidence="1">
    <location>
        <begin position="32"/>
        <end position="51"/>
    </location>
</feature>
<evidence type="ECO:0000313" key="3">
    <source>
        <dbReference type="Proteomes" id="UP001165079"/>
    </source>
</evidence>
<keyword evidence="1" id="KW-1133">Transmembrane helix</keyword>
<proteinExistence type="predicted"/>
<protein>
    <submittedName>
        <fullName evidence="2">Uncharacterized protein</fullName>
    </submittedName>
</protein>
<feature type="transmembrane region" description="Helical" evidence="1">
    <location>
        <begin position="6"/>
        <end position="25"/>
    </location>
</feature>
<keyword evidence="3" id="KW-1185">Reference proteome</keyword>
<evidence type="ECO:0000256" key="1">
    <source>
        <dbReference type="SAM" id="Phobius"/>
    </source>
</evidence>
<reference evidence="2" key="1">
    <citation type="submission" date="2023-03" db="EMBL/GenBank/DDBJ databases">
        <title>Actinorhabdospora filicis NBRC 111898.</title>
        <authorList>
            <person name="Ichikawa N."/>
            <person name="Sato H."/>
            <person name="Tonouchi N."/>
        </authorList>
    </citation>
    <scope>NUCLEOTIDE SEQUENCE</scope>
    <source>
        <strain evidence="2">NBRC 111898</strain>
    </source>
</reference>
<dbReference type="EMBL" id="BSTX01000005">
    <property type="protein sequence ID" value="GLZ81129.1"/>
    <property type="molecule type" value="Genomic_DNA"/>
</dbReference>